<evidence type="ECO:0000313" key="3">
    <source>
        <dbReference type="Proteomes" id="UP000824469"/>
    </source>
</evidence>
<evidence type="ECO:0000256" key="1">
    <source>
        <dbReference type="SAM" id="MobiDB-lite"/>
    </source>
</evidence>
<evidence type="ECO:0000313" key="2">
    <source>
        <dbReference type="EMBL" id="KAH9319183.1"/>
    </source>
</evidence>
<sequence>SKCAVHSQEHQVGSAPNSVKAKENEESGVVSSDPVENSWTKQCFECSSVYNATAHEHYDSLFRRDGIKNEIKIAVKQLEEAMDPFHPECATRGNWWE</sequence>
<accession>A0AA38GC76</accession>
<feature type="non-terminal residue" evidence="2">
    <location>
        <position position="97"/>
    </location>
</feature>
<feature type="non-terminal residue" evidence="2">
    <location>
        <position position="1"/>
    </location>
</feature>
<protein>
    <submittedName>
        <fullName evidence="2">Uncharacterized protein</fullName>
    </submittedName>
</protein>
<feature type="region of interest" description="Disordered" evidence="1">
    <location>
        <begin position="1"/>
        <end position="36"/>
    </location>
</feature>
<dbReference type="Proteomes" id="UP000824469">
    <property type="component" value="Unassembled WGS sequence"/>
</dbReference>
<name>A0AA38GC76_TAXCH</name>
<reference evidence="2 3" key="1">
    <citation type="journal article" date="2021" name="Nat. Plants">
        <title>The Taxus genome provides insights into paclitaxel biosynthesis.</title>
        <authorList>
            <person name="Xiong X."/>
            <person name="Gou J."/>
            <person name="Liao Q."/>
            <person name="Li Y."/>
            <person name="Zhou Q."/>
            <person name="Bi G."/>
            <person name="Li C."/>
            <person name="Du R."/>
            <person name="Wang X."/>
            <person name="Sun T."/>
            <person name="Guo L."/>
            <person name="Liang H."/>
            <person name="Lu P."/>
            <person name="Wu Y."/>
            <person name="Zhang Z."/>
            <person name="Ro D.K."/>
            <person name="Shang Y."/>
            <person name="Huang S."/>
            <person name="Yan J."/>
        </authorList>
    </citation>
    <scope>NUCLEOTIDE SEQUENCE [LARGE SCALE GENOMIC DNA]</scope>
    <source>
        <strain evidence="2">Ta-2019</strain>
    </source>
</reference>
<keyword evidence="3" id="KW-1185">Reference proteome</keyword>
<organism evidence="2 3">
    <name type="scientific">Taxus chinensis</name>
    <name type="common">Chinese yew</name>
    <name type="synonym">Taxus wallichiana var. chinensis</name>
    <dbReference type="NCBI Taxonomy" id="29808"/>
    <lineage>
        <taxon>Eukaryota</taxon>
        <taxon>Viridiplantae</taxon>
        <taxon>Streptophyta</taxon>
        <taxon>Embryophyta</taxon>
        <taxon>Tracheophyta</taxon>
        <taxon>Spermatophyta</taxon>
        <taxon>Pinopsida</taxon>
        <taxon>Pinidae</taxon>
        <taxon>Conifers II</taxon>
        <taxon>Cupressales</taxon>
        <taxon>Taxaceae</taxon>
        <taxon>Taxus</taxon>
    </lineage>
</organism>
<comment type="caution">
    <text evidence="2">The sequence shown here is derived from an EMBL/GenBank/DDBJ whole genome shotgun (WGS) entry which is preliminary data.</text>
</comment>
<gene>
    <name evidence="2" type="ORF">KI387_020952</name>
</gene>
<proteinExistence type="predicted"/>
<dbReference type="EMBL" id="JAHRHJ020000004">
    <property type="protein sequence ID" value="KAH9319183.1"/>
    <property type="molecule type" value="Genomic_DNA"/>
</dbReference>
<dbReference type="AlphaFoldDB" id="A0AA38GC76"/>